<dbReference type="AlphaFoldDB" id="A0A6A6QT37"/>
<dbReference type="OrthoDB" id="2364174at2759"/>
<organism evidence="1 2">
    <name type="scientific">Lophium mytilinum</name>
    <dbReference type="NCBI Taxonomy" id="390894"/>
    <lineage>
        <taxon>Eukaryota</taxon>
        <taxon>Fungi</taxon>
        <taxon>Dikarya</taxon>
        <taxon>Ascomycota</taxon>
        <taxon>Pezizomycotina</taxon>
        <taxon>Dothideomycetes</taxon>
        <taxon>Pleosporomycetidae</taxon>
        <taxon>Mytilinidiales</taxon>
        <taxon>Mytilinidiaceae</taxon>
        <taxon>Lophium</taxon>
    </lineage>
</organism>
<accession>A0A6A6QT37</accession>
<sequence length="308" mass="34326">MPTVLEPAAKLPLAVRKNVRDKFESKKEGLEKQLSDILGETWKIDINPNAIYVYAEDNSYGKDNLGGCLHSYVADTIWNLKYFLEKHGDLGKTELNTVATAHTLTLAFDESGTVRYASCDIHDGTLRLLFQENNLGTNISAATKIEQLESALCAATPDAPLSYSARINIAKAWDAKLPELQKKIGAQLANDKIVLDPNFVAVYAALKAAPVVAKERPDWEQSLGYIMNQYFNGLLHTLAYQKFEKDDMLQEGFAEAVEKGEIRFRVVEKLGRTYNESVIEEGVFWMQTKPETWATNCGDVGSDVVNLL</sequence>
<reference evidence="1" key="1">
    <citation type="journal article" date="2020" name="Stud. Mycol.">
        <title>101 Dothideomycetes genomes: a test case for predicting lifestyles and emergence of pathogens.</title>
        <authorList>
            <person name="Haridas S."/>
            <person name="Albert R."/>
            <person name="Binder M."/>
            <person name="Bloem J."/>
            <person name="Labutti K."/>
            <person name="Salamov A."/>
            <person name="Andreopoulos B."/>
            <person name="Baker S."/>
            <person name="Barry K."/>
            <person name="Bills G."/>
            <person name="Bluhm B."/>
            <person name="Cannon C."/>
            <person name="Castanera R."/>
            <person name="Culley D."/>
            <person name="Daum C."/>
            <person name="Ezra D."/>
            <person name="Gonzalez J."/>
            <person name="Henrissat B."/>
            <person name="Kuo A."/>
            <person name="Liang C."/>
            <person name="Lipzen A."/>
            <person name="Lutzoni F."/>
            <person name="Magnuson J."/>
            <person name="Mondo S."/>
            <person name="Nolan M."/>
            <person name="Ohm R."/>
            <person name="Pangilinan J."/>
            <person name="Park H.-J."/>
            <person name="Ramirez L."/>
            <person name="Alfaro M."/>
            <person name="Sun H."/>
            <person name="Tritt A."/>
            <person name="Yoshinaga Y."/>
            <person name="Zwiers L.-H."/>
            <person name="Turgeon B."/>
            <person name="Goodwin S."/>
            <person name="Spatafora J."/>
            <person name="Crous P."/>
            <person name="Grigoriev I."/>
        </authorList>
    </citation>
    <scope>NUCLEOTIDE SEQUENCE</scope>
    <source>
        <strain evidence="1">CBS 269.34</strain>
    </source>
</reference>
<gene>
    <name evidence="1" type="ORF">BU16DRAFT_550109</name>
</gene>
<evidence type="ECO:0000313" key="1">
    <source>
        <dbReference type="EMBL" id="KAF2495274.1"/>
    </source>
</evidence>
<dbReference type="EMBL" id="MU004189">
    <property type="protein sequence ID" value="KAF2495274.1"/>
    <property type="molecule type" value="Genomic_DNA"/>
</dbReference>
<evidence type="ECO:0000313" key="2">
    <source>
        <dbReference type="Proteomes" id="UP000799750"/>
    </source>
</evidence>
<dbReference type="Proteomes" id="UP000799750">
    <property type="component" value="Unassembled WGS sequence"/>
</dbReference>
<name>A0A6A6QT37_9PEZI</name>
<keyword evidence="2" id="KW-1185">Reference proteome</keyword>
<proteinExistence type="predicted"/>
<protein>
    <submittedName>
        <fullName evidence="1">Uncharacterized protein</fullName>
    </submittedName>
</protein>